<dbReference type="Gene3D" id="1.10.575.10">
    <property type="entry name" value="P1 Nuclease"/>
    <property type="match status" value="1"/>
</dbReference>
<dbReference type="GO" id="GO:0016788">
    <property type="term" value="F:hydrolase activity, acting on ester bonds"/>
    <property type="evidence" value="ECO:0007669"/>
    <property type="project" value="InterPro"/>
</dbReference>
<comment type="caution">
    <text evidence="1">The sequence shown here is derived from an EMBL/GenBank/DDBJ whole genome shotgun (WGS) entry which is preliminary data.</text>
</comment>
<gene>
    <name evidence="1" type="ORF">LFW2832_01037</name>
</gene>
<proteinExistence type="predicted"/>
<organism evidence="1 2">
    <name type="scientific">Candidatus Bilamarchaeum dharawalense</name>
    <dbReference type="NCBI Taxonomy" id="2885759"/>
    <lineage>
        <taxon>Archaea</taxon>
        <taxon>Candidatus Micrarchaeota</taxon>
        <taxon>Candidatus Micrarchaeia</taxon>
        <taxon>Candidatus Anstonellales</taxon>
        <taxon>Candidatus Bilamarchaeaceae</taxon>
        <taxon>Candidatus Bilamarchaeum</taxon>
    </lineage>
</organism>
<dbReference type="InterPro" id="IPR008947">
    <property type="entry name" value="PLipase_C/P1_nuclease_dom_sf"/>
</dbReference>
<dbReference type="EMBL" id="CABMJJ010000009">
    <property type="protein sequence ID" value="VVC04548.1"/>
    <property type="molecule type" value="Genomic_DNA"/>
</dbReference>
<protein>
    <submittedName>
        <fullName evidence="1">Uncharacterized protein</fullName>
    </submittedName>
</protein>
<reference evidence="1 2" key="1">
    <citation type="submission" date="2019-08" db="EMBL/GenBank/DDBJ databases">
        <authorList>
            <person name="Vazquez-Campos X."/>
        </authorList>
    </citation>
    <scope>NUCLEOTIDE SEQUENCE [LARGE SCALE GENOMIC DNA]</scope>
    <source>
        <strain evidence="1">LFW-283_2</strain>
    </source>
</reference>
<name>A0A5E4LTZ9_9ARCH</name>
<accession>A0A5E4LTZ9</accession>
<sequence length="435" mass="48329">MRTLNHDSHSKDRPGERVRAALREVVSIFRDPFGPALEVAGMPGVRIPTRDIEWPGPQKPTIMRFDTANAPPKDSPGYQISHWKPLSVYTQGTSPEGPKRYLTVPDTQNEITRILKQLTSTHEYLTYEAASLLRTDPQIAAYTAHLVVGAGAEDFIFSPGETLDNVCLTDPAVMRTKNGELKKVLDEMQHRTTFFGALFHVISKLAKAFTGGKVENDALNRPYFAHFYDPTMDDPECGLSIIGGELRFQSALTRIKLYWNLASEYYRAGDIPNAFTALGHMMHLVEDLHVPAHVHNDTHGPGNLDSLEGWMTKADYKKSPFRVGNEPNVRIWNGKPLTPPVADITWVPGSTELKITQFVNGIVANTQRFRSVDAEGTDPDQKKTGKLTPDECYAQGSVLIPVAIVDAAQLVVNFLEYHRKYHPLAPVPSPPTAVV</sequence>
<evidence type="ECO:0000313" key="2">
    <source>
        <dbReference type="Proteomes" id="UP000789941"/>
    </source>
</evidence>
<dbReference type="SUPFAM" id="SSF48537">
    <property type="entry name" value="Phospholipase C/P1 nuclease"/>
    <property type="match status" value="1"/>
</dbReference>
<dbReference type="Proteomes" id="UP000789941">
    <property type="component" value="Unassembled WGS sequence"/>
</dbReference>
<evidence type="ECO:0000313" key="1">
    <source>
        <dbReference type="EMBL" id="VVC04548.1"/>
    </source>
</evidence>
<dbReference type="AlphaFoldDB" id="A0A5E4LTZ9"/>